<feature type="chain" id="PRO_5045555605" evidence="5">
    <location>
        <begin position="25"/>
        <end position="402"/>
    </location>
</feature>
<dbReference type="PRINTS" id="PR00337">
    <property type="entry name" value="LEUILEVALBP"/>
</dbReference>
<evidence type="ECO:0000256" key="3">
    <source>
        <dbReference type="ARBA" id="ARBA00022729"/>
    </source>
</evidence>
<evidence type="ECO:0000256" key="2">
    <source>
        <dbReference type="ARBA" id="ARBA00022448"/>
    </source>
</evidence>
<dbReference type="CDD" id="cd06333">
    <property type="entry name" value="PBP1_ABC_RPA1789-like"/>
    <property type="match status" value="1"/>
</dbReference>
<reference evidence="7 8" key="1">
    <citation type="submission" date="2015-01" db="EMBL/GenBank/DDBJ databases">
        <title>Genome Assembly of Bacillus badius MTCC 1458.</title>
        <authorList>
            <person name="Verma A."/>
            <person name="Khatri I."/>
            <person name="Mual P."/>
            <person name="Subramanian S."/>
            <person name="Krishnamurthi S."/>
        </authorList>
    </citation>
    <scope>NUCLEOTIDE SEQUENCE [LARGE SCALE GENOMIC DNA]</scope>
    <source>
        <strain evidence="7 8">MTCC 1458</strain>
    </source>
</reference>
<dbReference type="EMBL" id="JXLP01000019">
    <property type="protein sequence ID" value="KIL76960.1"/>
    <property type="molecule type" value="Genomic_DNA"/>
</dbReference>
<evidence type="ECO:0000313" key="7">
    <source>
        <dbReference type="EMBL" id="KIL76960.1"/>
    </source>
</evidence>
<dbReference type="PANTHER" id="PTHR30483">
    <property type="entry name" value="LEUCINE-SPECIFIC-BINDING PROTEIN"/>
    <property type="match status" value="1"/>
</dbReference>
<evidence type="ECO:0000259" key="6">
    <source>
        <dbReference type="Pfam" id="PF13458"/>
    </source>
</evidence>
<evidence type="ECO:0000256" key="5">
    <source>
        <dbReference type="SAM" id="SignalP"/>
    </source>
</evidence>
<dbReference type="Pfam" id="PF13458">
    <property type="entry name" value="Peripla_BP_6"/>
    <property type="match status" value="1"/>
</dbReference>
<dbReference type="Proteomes" id="UP000031982">
    <property type="component" value="Unassembled WGS sequence"/>
</dbReference>
<evidence type="ECO:0000313" key="8">
    <source>
        <dbReference type="Proteomes" id="UP000031982"/>
    </source>
</evidence>
<evidence type="ECO:0000256" key="4">
    <source>
        <dbReference type="ARBA" id="ARBA00022970"/>
    </source>
</evidence>
<comment type="similarity">
    <text evidence="1">Belongs to the leucine-binding protein family.</text>
</comment>
<dbReference type="InterPro" id="IPR000709">
    <property type="entry name" value="Leu_Ile_Val-bd"/>
</dbReference>
<comment type="caution">
    <text evidence="7">The sequence shown here is derived from an EMBL/GenBank/DDBJ whole genome shotgun (WGS) entry which is preliminary data.</text>
</comment>
<dbReference type="SUPFAM" id="SSF53822">
    <property type="entry name" value="Periplasmic binding protein-like I"/>
    <property type="match status" value="1"/>
</dbReference>
<feature type="signal peptide" evidence="5">
    <location>
        <begin position="1"/>
        <end position="24"/>
    </location>
</feature>
<keyword evidence="2" id="KW-0813">Transport</keyword>
<organism evidence="7 8">
    <name type="scientific">Bacillus badius</name>
    <dbReference type="NCBI Taxonomy" id="1455"/>
    <lineage>
        <taxon>Bacteria</taxon>
        <taxon>Bacillati</taxon>
        <taxon>Bacillota</taxon>
        <taxon>Bacilli</taxon>
        <taxon>Bacillales</taxon>
        <taxon>Bacillaceae</taxon>
        <taxon>Pseudobacillus</taxon>
    </lineage>
</organism>
<gene>
    <name evidence="7" type="ORF">SD77_1920</name>
</gene>
<keyword evidence="8" id="KW-1185">Reference proteome</keyword>
<proteinExistence type="inferred from homology"/>
<dbReference type="PANTHER" id="PTHR30483:SF38">
    <property type="entry name" value="BLR7848 PROTEIN"/>
    <property type="match status" value="1"/>
</dbReference>
<dbReference type="Gene3D" id="3.40.50.2300">
    <property type="match status" value="2"/>
</dbReference>
<name>A0ABR5AQF0_BACBA</name>
<sequence length="402" mass="43018">MKGEKEMKKRMFALLTAMMMMILAACGGEDADSASGSGGDSGGEIKIGSVIDASGSASPLGKGEEETIKMIVDELNEKGGIGGKKIKLISIDSKSDQNQAVLATKKLIEQEKVTAIIGGTISGNSLAMIPLVEKAGIPYLSLAASKQVNNPDDKSPRKWTFKTAQGDDVVIPKLIEYLEKEGLKKVAWLNVANSYGTSGHEEFTKLADKHGIKAVIEEEFEATVNDAKSTLTRVKKAKPEAIIIWGTAQESAVVTKNIREIGMDVPVIESHGIGTKQFIELAGDAANGVVFPAGKLLVLDELDDKDPQKEKLVAFKEAYESKYKNTASTFGGHAYDAIHILAEAIEKGGADKEKIREAIEQTDGFVGISGTFKMSADDHNGLTSDSLVMVKIDENGEWKLGE</sequence>
<keyword evidence="4" id="KW-0029">Amino-acid transport</keyword>
<dbReference type="InterPro" id="IPR028082">
    <property type="entry name" value="Peripla_BP_I"/>
</dbReference>
<accession>A0ABR5AQF0</accession>
<protein>
    <submittedName>
        <fullName evidence="7">Branched-chain amino acid ABC transporter, amino acid-binding protein</fullName>
    </submittedName>
</protein>
<feature type="domain" description="Leucine-binding protein" evidence="6">
    <location>
        <begin position="44"/>
        <end position="396"/>
    </location>
</feature>
<evidence type="ECO:0000256" key="1">
    <source>
        <dbReference type="ARBA" id="ARBA00010062"/>
    </source>
</evidence>
<dbReference type="InterPro" id="IPR028081">
    <property type="entry name" value="Leu-bd"/>
</dbReference>
<keyword evidence="3 5" id="KW-0732">Signal</keyword>
<dbReference type="InterPro" id="IPR051010">
    <property type="entry name" value="BCAA_transport"/>
</dbReference>
<dbReference type="PROSITE" id="PS51257">
    <property type="entry name" value="PROKAR_LIPOPROTEIN"/>
    <property type="match status" value="1"/>
</dbReference>